<dbReference type="InterPro" id="IPR050447">
    <property type="entry name" value="Erg6_SMT_methyltransf"/>
</dbReference>
<dbReference type="Gene3D" id="3.40.50.150">
    <property type="entry name" value="Vaccinia Virus protein VP39"/>
    <property type="match status" value="1"/>
</dbReference>
<proteinExistence type="predicted"/>
<dbReference type="GO" id="GO:0008757">
    <property type="term" value="F:S-adenosylmethionine-dependent methyltransferase activity"/>
    <property type="evidence" value="ECO:0007669"/>
    <property type="project" value="InterPro"/>
</dbReference>
<evidence type="ECO:0000313" key="4">
    <source>
        <dbReference type="Proteomes" id="UP000178186"/>
    </source>
</evidence>
<dbReference type="InterPro" id="IPR013216">
    <property type="entry name" value="Methyltransf_11"/>
</dbReference>
<evidence type="ECO:0000313" key="3">
    <source>
        <dbReference type="EMBL" id="OGZ56438.1"/>
    </source>
</evidence>
<dbReference type="EMBL" id="MHNY01000012">
    <property type="protein sequence ID" value="OGZ56438.1"/>
    <property type="molecule type" value="Genomic_DNA"/>
</dbReference>
<comment type="caution">
    <text evidence="3">The sequence shown here is derived from an EMBL/GenBank/DDBJ whole genome shotgun (WGS) entry which is preliminary data.</text>
</comment>
<evidence type="ECO:0000256" key="1">
    <source>
        <dbReference type="ARBA" id="ARBA00022679"/>
    </source>
</evidence>
<dbReference type="PANTHER" id="PTHR44068:SF11">
    <property type="entry name" value="GERANYL DIPHOSPHATE 2-C-METHYLTRANSFERASE"/>
    <property type="match status" value="1"/>
</dbReference>
<protein>
    <recommendedName>
        <fullName evidence="2">Methyltransferase type 11 domain-containing protein</fullName>
    </recommendedName>
</protein>
<reference evidence="3 4" key="1">
    <citation type="journal article" date="2016" name="Nat. Commun.">
        <title>Thousands of microbial genomes shed light on interconnected biogeochemical processes in an aquifer system.</title>
        <authorList>
            <person name="Anantharaman K."/>
            <person name="Brown C.T."/>
            <person name="Hug L.A."/>
            <person name="Sharon I."/>
            <person name="Castelle C.J."/>
            <person name="Probst A.J."/>
            <person name="Thomas B.C."/>
            <person name="Singh A."/>
            <person name="Wilkins M.J."/>
            <person name="Karaoz U."/>
            <person name="Brodie E.L."/>
            <person name="Williams K.H."/>
            <person name="Hubbard S.S."/>
            <person name="Banfield J.F."/>
        </authorList>
    </citation>
    <scope>NUCLEOTIDE SEQUENCE [LARGE SCALE GENOMIC DNA]</scope>
</reference>
<dbReference type="AlphaFoldDB" id="A0A1G2H379"/>
<dbReference type="Proteomes" id="UP000178186">
    <property type="component" value="Unassembled WGS sequence"/>
</dbReference>
<feature type="domain" description="Methyltransferase type 11" evidence="2">
    <location>
        <begin position="53"/>
        <end position="149"/>
    </location>
</feature>
<dbReference type="STRING" id="1802128.A3H64_02005"/>
<keyword evidence="1" id="KW-0808">Transferase</keyword>
<dbReference type="SUPFAM" id="SSF53335">
    <property type="entry name" value="S-adenosyl-L-methionine-dependent methyltransferases"/>
    <property type="match status" value="1"/>
</dbReference>
<name>A0A1G2H379_9BACT</name>
<evidence type="ECO:0000259" key="2">
    <source>
        <dbReference type="Pfam" id="PF08241"/>
    </source>
</evidence>
<dbReference type="PANTHER" id="PTHR44068">
    <property type="entry name" value="ZGC:194242"/>
    <property type="match status" value="1"/>
</dbReference>
<dbReference type="Pfam" id="PF08241">
    <property type="entry name" value="Methyltransf_11"/>
    <property type="match status" value="1"/>
</dbReference>
<sequence length="219" mass="25148">MKLIIPPRHLMTKTNDEDPVFFHYYPIARMVYRKRLKNTLSLIPSEKKFSNLLEIGYGSGIFLPTLAKCADIVTALDIHPETVAVEKMLEFYHLQDRVHCVSGDIMKMPFSDNSFDCCVIVSTLENIENSEQAVSEIARVIKPGGDIVISFPVENILTDLLFRIAGEDPRKIHPSNHRYILAYLKKNFTITRMLHFPSFVPLNMSLYVSLHCRNDVLKH</sequence>
<gene>
    <name evidence="3" type="ORF">A3H64_02005</name>
</gene>
<accession>A0A1G2H379</accession>
<dbReference type="InterPro" id="IPR029063">
    <property type="entry name" value="SAM-dependent_MTases_sf"/>
</dbReference>
<dbReference type="CDD" id="cd02440">
    <property type="entry name" value="AdoMet_MTases"/>
    <property type="match status" value="1"/>
</dbReference>
<organism evidence="3 4">
    <name type="scientific">Candidatus Ryanbacteria bacterium RIFCSPLOWO2_02_FULL_45_11c</name>
    <dbReference type="NCBI Taxonomy" id="1802128"/>
    <lineage>
        <taxon>Bacteria</taxon>
        <taxon>Candidatus Ryaniibacteriota</taxon>
    </lineage>
</organism>